<dbReference type="OrthoDB" id="772828at2"/>
<dbReference type="RefSeq" id="WP_142531027.1">
    <property type="nucleotide sequence ID" value="NZ_CBCSJO010000015.1"/>
</dbReference>
<evidence type="ECO:0000313" key="1">
    <source>
        <dbReference type="EMBL" id="SMO98408.1"/>
    </source>
</evidence>
<proteinExistence type="predicted"/>
<name>A0A521FQE3_9SPHI</name>
<accession>A0A521FQE3</accession>
<dbReference type="AlphaFoldDB" id="A0A521FQE3"/>
<organism evidence="1 2">
    <name type="scientific">Pedobacter westerhofensis</name>
    <dbReference type="NCBI Taxonomy" id="425512"/>
    <lineage>
        <taxon>Bacteria</taxon>
        <taxon>Pseudomonadati</taxon>
        <taxon>Bacteroidota</taxon>
        <taxon>Sphingobacteriia</taxon>
        <taxon>Sphingobacteriales</taxon>
        <taxon>Sphingobacteriaceae</taxon>
        <taxon>Pedobacter</taxon>
    </lineage>
</organism>
<keyword evidence="2" id="KW-1185">Reference proteome</keyword>
<evidence type="ECO:0000313" key="2">
    <source>
        <dbReference type="Proteomes" id="UP000320300"/>
    </source>
</evidence>
<dbReference type="Proteomes" id="UP000320300">
    <property type="component" value="Unassembled WGS sequence"/>
</dbReference>
<dbReference type="EMBL" id="FXTN01000016">
    <property type="protein sequence ID" value="SMO98408.1"/>
    <property type="molecule type" value="Genomic_DNA"/>
</dbReference>
<gene>
    <name evidence="1" type="ORF">SAMN06265348_11698</name>
</gene>
<protein>
    <submittedName>
        <fullName evidence="1">Uncharacterized protein</fullName>
    </submittedName>
</protein>
<sequence>MINNNEISALYFANKVEGRSHLDPRKGVFKIVSISEGTCFRRPATMATVKWKLNESDAYADINFKIQLETLKTGLTPLDTTDIVGREIKITEATWHPAVPLFCVTWEMLPKESSIIDHLNGLLAKGIFPCLDSFDDFEDDDIQNWEEY</sequence>
<reference evidence="1 2" key="1">
    <citation type="submission" date="2017-05" db="EMBL/GenBank/DDBJ databases">
        <authorList>
            <person name="Varghese N."/>
            <person name="Submissions S."/>
        </authorList>
    </citation>
    <scope>NUCLEOTIDE SEQUENCE [LARGE SCALE GENOMIC DNA]</scope>
    <source>
        <strain evidence="1 2">DSM 19036</strain>
    </source>
</reference>